<dbReference type="AlphaFoldDB" id="A0A420JC48"/>
<evidence type="ECO:0000256" key="2">
    <source>
        <dbReference type="SAM" id="MobiDB-lite"/>
    </source>
</evidence>
<evidence type="ECO:0000313" key="3">
    <source>
        <dbReference type="EMBL" id="RKF86511.1"/>
    </source>
</evidence>
<feature type="compositionally biased region" description="Polar residues" evidence="2">
    <location>
        <begin position="20"/>
        <end position="29"/>
    </location>
</feature>
<feature type="region of interest" description="Disordered" evidence="2">
    <location>
        <begin position="1"/>
        <end position="29"/>
    </location>
</feature>
<feature type="non-terminal residue" evidence="3">
    <location>
        <position position="154"/>
    </location>
</feature>
<keyword evidence="1" id="KW-0175">Coiled coil</keyword>
<reference evidence="3 4" key="1">
    <citation type="journal article" date="2018" name="BMC Genomics">
        <title>Comparative genome analyses reveal sequence features reflecting distinct modes of host-adaptation between dicot and monocot powdery mildew.</title>
        <authorList>
            <person name="Wu Y."/>
            <person name="Ma X."/>
            <person name="Pan Z."/>
            <person name="Kale S.D."/>
            <person name="Song Y."/>
            <person name="King H."/>
            <person name="Zhang Q."/>
            <person name="Presley C."/>
            <person name="Deng X."/>
            <person name="Wei C.I."/>
            <person name="Xiao S."/>
        </authorList>
    </citation>
    <scope>NUCLEOTIDE SEQUENCE [LARGE SCALE GENOMIC DNA]</scope>
    <source>
        <strain evidence="3">UMSG1</strain>
    </source>
</reference>
<accession>A0A420JC48</accession>
<comment type="caution">
    <text evidence="3">The sequence shown here is derived from an EMBL/GenBank/DDBJ whole genome shotgun (WGS) entry which is preliminary data.</text>
</comment>
<dbReference type="EMBL" id="MCBS01008619">
    <property type="protein sequence ID" value="RKF86511.1"/>
    <property type="molecule type" value="Genomic_DNA"/>
</dbReference>
<evidence type="ECO:0000313" key="4">
    <source>
        <dbReference type="Proteomes" id="UP000285326"/>
    </source>
</evidence>
<dbReference type="Proteomes" id="UP000285326">
    <property type="component" value="Unassembled WGS sequence"/>
</dbReference>
<gene>
    <name evidence="3" type="ORF">GcM1_086003</name>
</gene>
<organism evidence="3 4">
    <name type="scientific">Golovinomyces cichoracearum</name>
    <dbReference type="NCBI Taxonomy" id="62708"/>
    <lineage>
        <taxon>Eukaryota</taxon>
        <taxon>Fungi</taxon>
        <taxon>Dikarya</taxon>
        <taxon>Ascomycota</taxon>
        <taxon>Pezizomycotina</taxon>
        <taxon>Leotiomycetes</taxon>
        <taxon>Erysiphales</taxon>
        <taxon>Erysiphaceae</taxon>
        <taxon>Golovinomyces</taxon>
    </lineage>
</organism>
<feature type="coiled-coil region" evidence="1">
    <location>
        <begin position="78"/>
        <end position="105"/>
    </location>
</feature>
<proteinExistence type="predicted"/>
<sequence length="154" mass="17514">MPNFDFPSSSSSVSGDLRPGSQQSSNSYKSAVQIDFNQIEMSKEVDMEFNLMTGQVCSENSVFEKILLSMQNSMSAQASQHQTQMEHIQAEVRELKEVMRQITQTPGDFQPSKDLPKQNLVKIPTAEVDRQSLKLKPIKWPDAYDHKDQTQWST</sequence>
<protein>
    <submittedName>
        <fullName evidence="3">Uncharacterized protein</fullName>
    </submittedName>
</protein>
<evidence type="ECO:0000256" key="1">
    <source>
        <dbReference type="SAM" id="Coils"/>
    </source>
</evidence>
<name>A0A420JC48_9PEZI</name>